<name>A0A5N6NWV8_9ASTR</name>
<reference evidence="1 2" key="1">
    <citation type="submission" date="2019-05" db="EMBL/GenBank/DDBJ databases">
        <title>Mikania micrantha, genome provides insights into the molecular mechanism of rapid growth.</title>
        <authorList>
            <person name="Liu B."/>
        </authorList>
    </citation>
    <scope>NUCLEOTIDE SEQUENCE [LARGE SCALE GENOMIC DNA]</scope>
    <source>
        <strain evidence="1">NLD-2019</strain>
        <tissue evidence="1">Leaf</tissue>
    </source>
</reference>
<dbReference type="PANTHER" id="PTHR35696:SF1">
    <property type="entry name" value="ELECTRON CARRIER_IRON ION-BINDING PROTEIN"/>
    <property type="match status" value="1"/>
</dbReference>
<evidence type="ECO:0000313" key="1">
    <source>
        <dbReference type="EMBL" id="KAD5508039.1"/>
    </source>
</evidence>
<dbReference type="EMBL" id="SZYD01000008">
    <property type="protein sequence ID" value="KAD5508039.1"/>
    <property type="molecule type" value="Genomic_DNA"/>
</dbReference>
<dbReference type="AlphaFoldDB" id="A0A5N6NWV8"/>
<accession>A0A5N6NWV8</accession>
<sequence length="353" mass="39438">MASASSALSNNSGDTTSITGSATSAVVRTTATTTPIVVSNSSIKSSKNLRGLNKPKCIKCGNVARSRCPYQACKSCCAKAQNPCHIHVLKGNSSFPEKTQSSTLSFTDQHSNEISSSGNAHRVASLRQLSSNFAQFNNLQTPSRARKPLTRKEASQINEWRFSKLKEYEDRNIEIENEAFDRYLQNISLLEEVFAKHESSEDESVEEKRETVLSNLKAKLRADPIITESLREKLRFIVNNGLRSFKTETPTGNEETEHANTPKKARYSSLIELNKKLSSARTCEDLKSCQLVKARLFSQPEHSVDEFDNTEGGKPEQKSENYPSKWFSLVTINQQDLCHIDTQLSSLDEVEHL</sequence>
<gene>
    <name evidence="1" type="ORF">E3N88_15742</name>
</gene>
<evidence type="ECO:0000313" key="2">
    <source>
        <dbReference type="Proteomes" id="UP000326396"/>
    </source>
</evidence>
<dbReference type="OrthoDB" id="1915989at2759"/>
<dbReference type="PANTHER" id="PTHR35696">
    <property type="entry name" value="ELECTRON CARRIER/IRON ION-BINDING PROTEIN"/>
    <property type="match status" value="1"/>
</dbReference>
<keyword evidence="2" id="KW-1185">Reference proteome</keyword>
<protein>
    <submittedName>
        <fullName evidence="1">Uncharacterized protein</fullName>
    </submittedName>
</protein>
<comment type="caution">
    <text evidence="1">The sequence shown here is derived from an EMBL/GenBank/DDBJ whole genome shotgun (WGS) entry which is preliminary data.</text>
</comment>
<proteinExistence type="predicted"/>
<organism evidence="1 2">
    <name type="scientific">Mikania micrantha</name>
    <name type="common">bitter vine</name>
    <dbReference type="NCBI Taxonomy" id="192012"/>
    <lineage>
        <taxon>Eukaryota</taxon>
        <taxon>Viridiplantae</taxon>
        <taxon>Streptophyta</taxon>
        <taxon>Embryophyta</taxon>
        <taxon>Tracheophyta</taxon>
        <taxon>Spermatophyta</taxon>
        <taxon>Magnoliopsida</taxon>
        <taxon>eudicotyledons</taxon>
        <taxon>Gunneridae</taxon>
        <taxon>Pentapetalae</taxon>
        <taxon>asterids</taxon>
        <taxon>campanulids</taxon>
        <taxon>Asterales</taxon>
        <taxon>Asteraceae</taxon>
        <taxon>Asteroideae</taxon>
        <taxon>Heliantheae alliance</taxon>
        <taxon>Eupatorieae</taxon>
        <taxon>Mikania</taxon>
    </lineage>
</organism>
<dbReference type="Proteomes" id="UP000326396">
    <property type="component" value="Linkage Group LG16"/>
</dbReference>